<dbReference type="CDD" id="cd00090">
    <property type="entry name" value="HTH_ARSR"/>
    <property type="match status" value="1"/>
</dbReference>
<proteinExistence type="predicted"/>
<name>A0ABV7YBH1_9ACTN</name>
<dbReference type="Pfam" id="PF13412">
    <property type="entry name" value="HTH_24"/>
    <property type="match status" value="1"/>
</dbReference>
<dbReference type="InterPro" id="IPR011008">
    <property type="entry name" value="Dimeric_a/b-barrel"/>
</dbReference>
<dbReference type="Pfam" id="PF01037">
    <property type="entry name" value="AsnC_trans_reg"/>
    <property type="match status" value="1"/>
</dbReference>
<sequence length="156" mass="17518">MSREDLPNGKHPLDDTDRKLLQELQRDPRQSMSQLAKQVGISAPTAAQRTSRLERRGVIRGYRVDLDPAALGRPVAAYVRIRPGPGQLQRIAELVQRTEEVVECHRITGEDCFLVKVHVPTVTALEEVLDKFLLHGQTTTSIVQSSPVPWRQVPLD</sequence>
<dbReference type="PROSITE" id="PS00519">
    <property type="entry name" value="HTH_ASNC_1"/>
    <property type="match status" value="1"/>
</dbReference>
<dbReference type="RefSeq" id="WP_205118789.1">
    <property type="nucleotide sequence ID" value="NZ_JAFBCM010000001.1"/>
</dbReference>
<dbReference type="InterPro" id="IPR000485">
    <property type="entry name" value="AsnC-type_HTH_dom"/>
</dbReference>
<feature type="domain" description="HTH asnC-type" evidence="5">
    <location>
        <begin position="13"/>
        <end position="74"/>
    </location>
</feature>
<accession>A0ABV7YBH1</accession>
<dbReference type="InterPro" id="IPR036388">
    <property type="entry name" value="WH-like_DNA-bd_sf"/>
</dbReference>
<dbReference type="InterPro" id="IPR019888">
    <property type="entry name" value="Tscrpt_reg_AsnC-like"/>
</dbReference>
<keyword evidence="3" id="KW-0804">Transcription</keyword>
<dbReference type="PANTHER" id="PTHR30154:SF53">
    <property type="entry name" value="HTH-TYPE TRANSCRIPTIONAL REGULATOR LRPC"/>
    <property type="match status" value="1"/>
</dbReference>
<gene>
    <name evidence="6" type="ORF">ACFOUW_16770</name>
</gene>
<dbReference type="PROSITE" id="PS50956">
    <property type="entry name" value="HTH_ASNC_2"/>
    <property type="match status" value="1"/>
</dbReference>
<keyword evidence="7" id="KW-1185">Reference proteome</keyword>
<evidence type="ECO:0000259" key="5">
    <source>
        <dbReference type="PROSITE" id="PS50956"/>
    </source>
</evidence>
<evidence type="ECO:0000256" key="3">
    <source>
        <dbReference type="ARBA" id="ARBA00023163"/>
    </source>
</evidence>
<dbReference type="Gene3D" id="1.10.10.10">
    <property type="entry name" value="Winged helix-like DNA-binding domain superfamily/Winged helix DNA-binding domain"/>
    <property type="match status" value="1"/>
</dbReference>
<evidence type="ECO:0000313" key="6">
    <source>
        <dbReference type="EMBL" id="MFC3762497.1"/>
    </source>
</evidence>
<dbReference type="InterPro" id="IPR019885">
    <property type="entry name" value="Tscrpt_reg_HTH_AsnC-type_CS"/>
</dbReference>
<dbReference type="PRINTS" id="PR00033">
    <property type="entry name" value="HTHASNC"/>
</dbReference>
<reference evidence="7" key="1">
    <citation type="journal article" date="2019" name="Int. J. Syst. Evol. Microbiol.">
        <title>The Global Catalogue of Microorganisms (GCM) 10K type strain sequencing project: providing services to taxonomists for standard genome sequencing and annotation.</title>
        <authorList>
            <consortium name="The Broad Institute Genomics Platform"/>
            <consortium name="The Broad Institute Genome Sequencing Center for Infectious Disease"/>
            <person name="Wu L."/>
            <person name="Ma J."/>
        </authorList>
    </citation>
    <scope>NUCLEOTIDE SEQUENCE [LARGE SCALE GENOMIC DNA]</scope>
    <source>
        <strain evidence="7">CGMCC 4.7241</strain>
    </source>
</reference>
<dbReference type="InterPro" id="IPR036390">
    <property type="entry name" value="WH_DNA-bd_sf"/>
</dbReference>
<organism evidence="6 7">
    <name type="scientific">Tenggerimyces flavus</name>
    <dbReference type="NCBI Taxonomy" id="1708749"/>
    <lineage>
        <taxon>Bacteria</taxon>
        <taxon>Bacillati</taxon>
        <taxon>Actinomycetota</taxon>
        <taxon>Actinomycetes</taxon>
        <taxon>Propionibacteriales</taxon>
        <taxon>Nocardioidaceae</taxon>
        <taxon>Tenggerimyces</taxon>
    </lineage>
</organism>
<comment type="caution">
    <text evidence="6">The sequence shown here is derived from an EMBL/GenBank/DDBJ whole genome shotgun (WGS) entry which is preliminary data.</text>
</comment>
<evidence type="ECO:0000256" key="1">
    <source>
        <dbReference type="ARBA" id="ARBA00023015"/>
    </source>
</evidence>
<dbReference type="EMBL" id="JBHRZH010000015">
    <property type="protein sequence ID" value="MFC3762497.1"/>
    <property type="molecule type" value="Genomic_DNA"/>
</dbReference>
<keyword evidence="1" id="KW-0805">Transcription regulation</keyword>
<dbReference type="InterPro" id="IPR019887">
    <property type="entry name" value="Tscrpt_reg_AsnC/Lrp_C"/>
</dbReference>
<evidence type="ECO:0000256" key="2">
    <source>
        <dbReference type="ARBA" id="ARBA00023125"/>
    </source>
</evidence>
<dbReference type="Proteomes" id="UP001595699">
    <property type="component" value="Unassembled WGS sequence"/>
</dbReference>
<dbReference type="PANTHER" id="PTHR30154">
    <property type="entry name" value="LEUCINE-RESPONSIVE REGULATORY PROTEIN"/>
    <property type="match status" value="1"/>
</dbReference>
<evidence type="ECO:0000313" key="7">
    <source>
        <dbReference type="Proteomes" id="UP001595699"/>
    </source>
</evidence>
<dbReference type="SMART" id="SM00344">
    <property type="entry name" value="HTH_ASNC"/>
    <property type="match status" value="1"/>
</dbReference>
<protein>
    <submittedName>
        <fullName evidence="6">Lrp/AsnC family transcriptional regulator</fullName>
    </submittedName>
</protein>
<dbReference type="SUPFAM" id="SSF46785">
    <property type="entry name" value="Winged helix' DNA-binding domain"/>
    <property type="match status" value="1"/>
</dbReference>
<feature type="region of interest" description="Disordered" evidence="4">
    <location>
        <begin position="27"/>
        <end position="47"/>
    </location>
</feature>
<dbReference type="Gene3D" id="3.30.70.920">
    <property type="match status" value="1"/>
</dbReference>
<evidence type="ECO:0000256" key="4">
    <source>
        <dbReference type="SAM" id="MobiDB-lite"/>
    </source>
</evidence>
<dbReference type="InterPro" id="IPR011991">
    <property type="entry name" value="ArsR-like_HTH"/>
</dbReference>
<keyword evidence="2" id="KW-0238">DNA-binding</keyword>
<dbReference type="SUPFAM" id="SSF54909">
    <property type="entry name" value="Dimeric alpha+beta barrel"/>
    <property type="match status" value="1"/>
</dbReference>